<feature type="chain" id="PRO_5045206364" evidence="2">
    <location>
        <begin position="17"/>
        <end position="502"/>
    </location>
</feature>
<feature type="transmembrane region" description="Helical" evidence="1">
    <location>
        <begin position="266"/>
        <end position="292"/>
    </location>
</feature>
<evidence type="ECO:0000313" key="3">
    <source>
        <dbReference type="EMBL" id="KAJ4460725.1"/>
    </source>
</evidence>
<gene>
    <name evidence="3" type="ORF">PAPYR_2958</name>
</gene>
<name>A0ABQ8UVE5_9EUKA</name>
<feature type="signal peptide" evidence="2">
    <location>
        <begin position="1"/>
        <end position="16"/>
    </location>
</feature>
<evidence type="ECO:0000256" key="1">
    <source>
        <dbReference type="SAM" id="Phobius"/>
    </source>
</evidence>
<protein>
    <submittedName>
        <fullName evidence="3">Uncharacterized protein</fullName>
    </submittedName>
</protein>
<evidence type="ECO:0000256" key="2">
    <source>
        <dbReference type="SAM" id="SignalP"/>
    </source>
</evidence>
<sequence length="502" mass="55336">MKSVWLFSLLFALALTCEVNEQATEIVGGYVDDATHWAQEYRRSLPRFTLHVLKTGSAHWPAEAVPAVFDPQNLDYIESITYIALYGLIPALVFLCIGPVICIGSCCCCGKAKDDEAITQYMQGTIEFEPSRVSRVKRVMICIVVGCIWILLIFGWVGNGIFGARMSTFMTTVNTTAYALDKYSEETASMLTQLSKDSYVPELGAVSDILSFGDKARTGLMPMMNELNDGESYRLVILHLTLLATLVITIPACMGQCCPKFWKYCFFAWIIVCCSYTVMLLLIVNFGVHFAFSVPMVDMCPSVDMYMATGNLTTEMTSLLVCGGANLTAPHTALLNQLQYNATQTLASSQARYDADQCATTRTAECATLLSIIEFQKRLIANSEKAKVKVDYITNCNITRAAIPTIQEAICTSLVGWVDEICVVELLLATLMFLFFIPLHILIERSFHARRPQFNASTFLPFRKPAGAKGGRGAGEAEMGTKDGNELVGAKFSRSTHVKLDG</sequence>
<keyword evidence="1" id="KW-0812">Transmembrane</keyword>
<feature type="transmembrane region" description="Helical" evidence="1">
    <location>
        <begin position="139"/>
        <end position="162"/>
    </location>
</feature>
<proteinExistence type="predicted"/>
<evidence type="ECO:0000313" key="4">
    <source>
        <dbReference type="Proteomes" id="UP001141327"/>
    </source>
</evidence>
<feature type="transmembrane region" description="Helical" evidence="1">
    <location>
        <begin position="80"/>
        <end position="103"/>
    </location>
</feature>
<feature type="transmembrane region" description="Helical" evidence="1">
    <location>
        <begin position="233"/>
        <end position="254"/>
    </location>
</feature>
<comment type="caution">
    <text evidence="3">The sequence shown here is derived from an EMBL/GenBank/DDBJ whole genome shotgun (WGS) entry which is preliminary data.</text>
</comment>
<keyword evidence="1" id="KW-0472">Membrane</keyword>
<dbReference type="EMBL" id="JAPMOS010000011">
    <property type="protein sequence ID" value="KAJ4460725.1"/>
    <property type="molecule type" value="Genomic_DNA"/>
</dbReference>
<keyword evidence="1" id="KW-1133">Transmembrane helix</keyword>
<dbReference type="Proteomes" id="UP001141327">
    <property type="component" value="Unassembled WGS sequence"/>
</dbReference>
<feature type="transmembrane region" description="Helical" evidence="1">
    <location>
        <begin position="423"/>
        <end position="443"/>
    </location>
</feature>
<keyword evidence="4" id="KW-1185">Reference proteome</keyword>
<accession>A0ABQ8UVE5</accession>
<organism evidence="3 4">
    <name type="scientific">Paratrimastix pyriformis</name>
    <dbReference type="NCBI Taxonomy" id="342808"/>
    <lineage>
        <taxon>Eukaryota</taxon>
        <taxon>Metamonada</taxon>
        <taxon>Preaxostyla</taxon>
        <taxon>Paratrimastigidae</taxon>
        <taxon>Paratrimastix</taxon>
    </lineage>
</organism>
<keyword evidence="2" id="KW-0732">Signal</keyword>
<reference evidence="3" key="1">
    <citation type="journal article" date="2022" name="bioRxiv">
        <title>Genomics of Preaxostyla Flagellates Illuminates Evolutionary Transitions and the Path Towards Mitochondrial Loss.</title>
        <authorList>
            <person name="Novak L.V.F."/>
            <person name="Treitli S.C."/>
            <person name="Pyrih J."/>
            <person name="Halakuc P."/>
            <person name="Pipaliya S.V."/>
            <person name="Vacek V."/>
            <person name="Brzon O."/>
            <person name="Soukal P."/>
            <person name="Eme L."/>
            <person name="Dacks J.B."/>
            <person name="Karnkowska A."/>
            <person name="Elias M."/>
            <person name="Hampl V."/>
        </authorList>
    </citation>
    <scope>NUCLEOTIDE SEQUENCE</scope>
    <source>
        <strain evidence="3">RCP-MX</strain>
    </source>
</reference>